<gene>
    <name evidence="1" type="ORF">GMOD_00006016</name>
</gene>
<evidence type="ECO:0000313" key="1">
    <source>
        <dbReference type="EMBL" id="RMZ69281.1"/>
    </source>
</evidence>
<reference evidence="1 2" key="1">
    <citation type="journal article" date="2014" name="PLoS ONE">
        <title>De novo Genome Assembly of the Fungal Plant Pathogen Pyrenophora semeniperda.</title>
        <authorList>
            <person name="Soliai M.M."/>
            <person name="Meyer S.E."/>
            <person name="Udall J.A."/>
            <person name="Elzinga D.E."/>
            <person name="Hermansen R.A."/>
            <person name="Bodily P.M."/>
            <person name="Hart A.A."/>
            <person name="Coleman C.E."/>
        </authorList>
    </citation>
    <scope>NUCLEOTIDE SEQUENCE [LARGE SCALE GENOMIC DNA]</scope>
    <source>
        <strain evidence="1 2">CCB06</strain>
        <tissue evidence="1">Mycelium</tissue>
    </source>
</reference>
<organism evidence="1 2">
    <name type="scientific">Pyrenophora seminiperda CCB06</name>
    <dbReference type="NCBI Taxonomy" id="1302712"/>
    <lineage>
        <taxon>Eukaryota</taxon>
        <taxon>Fungi</taxon>
        <taxon>Dikarya</taxon>
        <taxon>Ascomycota</taxon>
        <taxon>Pezizomycotina</taxon>
        <taxon>Dothideomycetes</taxon>
        <taxon>Pleosporomycetidae</taxon>
        <taxon>Pleosporales</taxon>
        <taxon>Pleosporineae</taxon>
        <taxon>Pleosporaceae</taxon>
        <taxon>Pyrenophora</taxon>
    </lineage>
</organism>
<keyword evidence="2" id="KW-1185">Reference proteome</keyword>
<proteinExistence type="predicted"/>
<dbReference type="Proteomes" id="UP000265663">
    <property type="component" value="Unassembled WGS sequence"/>
</dbReference>
<accession>A0A3M7M452</accession>
<protein>
    <submittedName>
        <fullName evidence="1">Uncharacterized protein</fullName>
    </submittedName>
</protein>
<evidence type="ECO:0000313" key="2">
    <source>
        <dbReference type="Proteomes" id="UP000265663"/>
    </source>
</evidence>
<dbReference type="AlphaFoldDB" id="A0A3M7M452"/>
<dbReference type="EMBL" id="KE747818">
    <property type="protein sequence ID" value="RMZ69281.1"/>
    <property type="molecule type" value="Genomic_DNA"/>
</dbReference>
<name>A0A3M7M452_9PLEO</name>
<sequence length="57" mass="6200">MATQTRPLNSDSECKRDIIEGGGGLFQADPEGNRFDSRFSILDSINPLLQSRCAVGD</sequence>